<evidence type="ECO:0000256" key="1">
    <source>
        <dbReference type="ARBA" id="ARBA00023235"/>
    </source>
</evidence>
<name>A0A1M5QFQ6_9RHOB</name>
<dbReference type="Proteomes" id="UP000184211">
    <property type="component" value="Unassembled WGS sequence"/>
</dbReference>
<keyword evidence="1" id="KW-0413">Isomerase</keyword>
<protein>
    <submittedName>
        <fullName evidence="3">Tautomerase enzyme</fullName>
    </submittedName>
</protein>
<organism evidence="3 4">
    <name type="scientific">Cognatishimia maritima</name>
    <dbReference type="NCBI Taxonomy" id="870908"/>
    <lineage>
        <taxon>Bacteria</taxon>
        <taxon>Pseudomonadati</taxon>
        <taxon>Pseudomonadota</taxon>
        <taxon>Alphaproteobacteria</taxon>
        <taxon>Rhodobacterales</taxon>
        <taxon>Paracoccaceae</taxon>
        <taxon>Cognatishimia</taxon>
    </lineage>
</organism>
<evidence type="ECO:0000313" key="4">
    <source>
        <dbReference type="Proteomes" id="UP000184211"/>
    </source>
</evidence>
<dbReference type="GO" id="GO:0016853">
    <property type="term" value="F:isomerase activity"/>
    <property type="evidence" value="ECO:0007669"/>
    <property type="project" value="UniProtKB-KW"/>
</dbReference>
<accession>A0A1M5QFQ6</accession>
<reference evidence="4" key="1">
    <citation type="submission" date="2016-11" db="EMBL/GenBank/DDBJ databases">
        <authorList>
            <person name="Varghese N."/>
            <person name="Submissions S."/>
        </authorList>
    </citation>
    <scope>NUCLEOTIDE SEQUENCE [LARGE SCALE GENOMIC DNA]</scope>
    <source>
        <strain evidence="4">DSM 28223</strain>
    </source>
</reference>
<evidence type="ECO:0000313" key="3">
    <source>
        <dbReference type="EMBL" id="SHH13035.1"/>
    </source>
</evidence>
<dbReference type="RefSeq" id="WP_072792888.1">
    <property type="nucleotide sequence ID" value="NZ_FQWM01000003.1"/>
</dbReference>
<proteinExistence type="predicted"/>
<dbReference type="EMBL" id="FQWM01000003">
    <property type="protein sequence ID" value="SHH13035.1"/>
    <property type="molecule type" value="Genomic_DNA"/>
</dbReference>
<dbReference type="STRING" id="870908.SAMN04488044_1990"/>
<dbReference type="SUPFAM" id="SSF55331">
    <property type="entry name" value="Tautomerase/MIF"/>
    <property type="match status" value="1"/>
</dbReference>
<keyword evidence="4" id="KW-1185">Reference proteome</keyword>
<dbReference type="InterPro" id="IPR014347">
    <property type="entry name" value="Tautomerase/MIF_sf"/>
</dbReference>
<dbReference type="Pfam" id="PF01361">
    <property type="entry name" value="Tautomerase"/>
    <property type="match status" value="1"/>
</dbReference>
<sequence>MPFVNIRIVKQVIEHDPEGIKDKVQTAVTDSIAEAAGIPKENVWVTFEEVDETDWFAGGSRVKELRAGS</sequence>
<dbReference type="OrthoDB" id="9799841at2"/>
<dbReference type="AlphaFoldDB" id="A0A1M5QFQ6"/>
<gene>
    <name evidence="3" type="ORF">SAMN04488044_1990</name>
</gene>
<dbReference type="InterPro" id="IPR004370">
    <property type="entry name" value="4-OT-like_dom"/>
</dbReference>
<evidence type="ECO:0000259" key="2">
    <source>
        <dbReference type="Pfam" id="PF01361"/>
    </source>
</evidence>
<feature type="domain" description="4-oxalocrotonate tautomerase-like" evidence="2">
    <location>
        <begin position="2"/>
        <end position="63"/>
    </location>
</feature>
<dbReference type="Gene3D" id="3.30.429.10">
    <property type="entry name" value="Macrophage Migration Inhibitory Factor"/>
    <property type="match status" value="1"/>
</dbReference>